<dbReference type="PANTHER" id="PTHR11138">
    <property type="entry name" value="METHIONYL-TRNA FORMYLTRANSFERASE"/>
    <property type="match status" value="1"/>
</dbReference>
<reference evidence="2" key="2">
    <citation type="submission" date="2014-05" db="EMBL/GenBank/DDBJ databases">
        <title>The genome and life-stage specific transcriptomes of Globodera pallida elucidate key aspects of plant parasitism by a cyst nematode.</title>
        <authorList>
            <person name="Cotton J.A."/>
            <person name="Lilley C.J."/>
            <person name="Jones L.M."/>
            <person name="Kikuchi T."/>
            <person name="Reid A.J."/>
            <person name="Thorpe P."/>
            <person name="Tsai I.J."/>
            <person name="Beasley H."/>
            <person name="Blok V."/>
            <person name="Cock P.J.A."/>
            <person name="Van den Akker S.E."/>
            <person name="Holroyd N."/>
            <person name="Hunt M."/>
            <person name="Mantelin S."/>
            <person name="Naghra H."/>
            <person name="Pain A."/>
            <person name="Palomares-Rius J.E."/>
            <person name="Zarowiecki M."/>
            <person name="Berriman M."/>
            <person name="Jones J.T."/>
            <person name="Urwin P.E."/>
        </authorList>
    </citation>
    <scope>NUCLEOTIDE SEQUENCE [LARGE SCALE GENOMIC DNA]</scope>
    <source>
        <strain evidence="2">Lindley</strain>
    </source>
</reference>
<organism evidence="2 3">
    <name type="scientific">Globodera pallida</name>
    <name type="common">Potato cyst nematode worm</name>
    <name type="synonym">Heterodera pallida</name>
    <dbReference type="NCBI Taxonomy" id="36090"/>
    <lineage>
        <taxon>Eukaryota</taxon>
        <taxon>Metazoa</taxon>
        <taxon>Ecdysozoa</taxon>
        <taxon>Nematoda</taxon>
        <taxon>Chromadorea</taxon>
        <taxon>Rhabditida</taxon>
        <taxon>Tylenchina</taxon>
        <taxon>Tylenchomorpha</taxon>
        <taxon>Tylenchoidea</taxon>
        <taxon>Heteroderidae</taxon>
        <taxon>Heteroderinae</taxon>
        <taxon>Globodera</taxon>
    </lineage>
</organism>
<dbReference type="Proteomes" id="UP000050741">
    <property type="component" value="Unassembled WGS sequence"/>
</dbReference>
<evidence type="ECO:0000313" key="2">
    <source>
        <dbReference type="Proteomes" id="UP000050741"/>
    </source>
</evidence>
<dbReference type="Pfam" id="PF00551">
    <property type="entry name" value="Formyl_trans_N"/>
    <property type="match status" value="1"/>
</dbReference>
<evidence type="ECO:0000313" key="3">
    <source>
        <dbReference type="WBParaSite" id="GPLIN_000890300"/>
    </source>
</evidence>
<dbReference type="GO" id="GO:0005829">
    <property type="term" value="C:cytosol"/>
    <property type="evidence" value="ECO:0007669"/>
    <property type="project" value="TreeGrafter"/>
</dbReference>
<name>A0A183C7Q7_GLOPA</name>
<dbReference type="InterPro" id="IPR002376">
    <property type="entry name" value="Formyl_transf_N"/>
</dbReference>
<dbReference type="PROSITE" id="PS00373">
    <property type="entry name" value="GART"/>
    <property type="match status" value="1"/>
</dbReference>
<sequence length="231" mass="26034">MKICLIGKQSFGAEVCRQLLNLGHDIVLVCTELDKNGRADLLAEKQKKPVLKTKSWRRKNKETGKFELEAEVFNEYRKYGPEVNVVAFCTQFIPQEVMDFPTHKTIIYHPSILPKHRGASAINWTLIDGDEEAGLTVFWADEGLDTGPILLQRKCAVEDGDTLNTLYKRFLFPEGVKAMVESVNLIAAGKAPKIPQPEEGASYEPFITAKPELAQILWSKIGTQRLDSFKR</sequence>
<protein>
    <submittedName>
        <fullName evidence="3">Formyl_trans_N domain-containing protein</fullName>
    </submittedName>
</protein>
<proteinExistence type="predicted"/>
<dbReference type="AlphaFoldDB" id="A0A183C7Q7"/>
<feature type="domain" description="Formyl transferase N-terminal" evidence="1">
    <location>
        <begin position="1"/>
        <end position="182"/>
    </location>
</feature>
<dbReference type="Gene3D" id="3.40.50.12230">
    <property type="match status" value="1"/>
</dbReference>
<dbReference type="SUPFAM" id="SSF53328">
    <property type="entry name" value="Formyltransferase"/>
    <property type="match status" value="1"/>
</dbReference>
<dbReference type="InterPro" id="IPR036477">
    <property type="entry name" value="Formyl_transf_N_sf"/>
</dbReference>
<accession>A0A183C7Q7</accession>
<dbReference type="WBParaSite" id="GPLIN_000890300">
    <property type="protein sequence ID" value="GPLIN_000890300"/>
    <property type="gene ID" value="GPLIN_000890300"/>
</dbReference>
<evidence type="ECO:0000259" key="1">
    <source>
        <dbReference type="Pfam" id="PF00551"/>
    </source>
</evidence>
<dbReference type="GO" id="GO:0004479">
    <property type="term" value="F:methionyl-tRNA formyltransferase activity"/>
    <property type="evidence" value="ECO:0007669"/>
    <property type="project" value="TreeGrafter"/>
</dbReference>
<dbReference type="PANTHER" id="PTHR11138:SF5">
    <property type="entry name" value="METHIONYL-TRNA FORMYLTRANSFERASE, MITOCHONDRIAL"/>
    <property type="match status" value="1"/>
</dbReference>
<reference evidence="2" key="1">
    <citation type="submission" date="2013-12" db="EMBL/GenBank/DDBJ databases">
        <authorList>
            <person name="Aslett M."/>
        </authorList>
    </citation>
    <scope>NUCLEOTIDE SEQUENCE [LARGE SCALE GENOMIC DNA]</scope>
    <source>
        <strain evidence="2">Lindley</strain>
    </source>
</reference>
<keyword evidence="2" id="KW-1185">Reference proteome</keyword>
<dbReference type="InterPro" id="IPR001555">
    <property type="entry name" value="GART_AS"/>
</dbReference>
<reference evidence="3" key="3">
    <citation type="submission" date="2016-06" db="UniProtKB">
        <authorList>
            <consortium name="WormBaseParasite"/>
        </authorList>
    </citation>
    <scope>IDENTIFICATION</scope>
</reference>